<dbReference type="Pfam" id="PF04093">
    <property type="entry name" value="MreD"/>
    <property type="match status" value="1"/>
</dbReference>
<evidence type="ECO:0000256" key="1">
    <source>
        <dbReference type="ARBA" id="ARBA00004651"/>
    </source>
</evidence>
<evidence type="ECO:0000256" key="7">
    <source>
        <dbReference type="ARBA" id="ARBA00023136"/>
    </source>
</evidence>
<comment type="subcellular location">
    <subcellularLocation>
        <location evidence="1">Cell membrane</location>
        <topology evidence="1">Multi-pass membrane protein</topology>
    </subcellularLocation>
</comment>
<keyword evidence="7 8" id="KW-0472">Membrane</keyword>
<feature type="transmembrane region" description="Helical" evidence="8">
    <location>
        <begin position="142"/>
        <end position="161"/>
    </location>
</feature>
<dbReference type="Proteomes" id="UP000763641">
    <property type="component" value="Unassembled WGS sequence"/>
</dbReference>
<keyword evidence="3" id="KW-1003">Cell membrane</keyword>
<protein>
    <recommendedName>
        <fullName evidence="11">Rod shape-determining protein MreD</fullName>
    </recommendedName>
</protein>
<proteinExistence type="inferred from homology"/>
<name>A0ABS2D3T6_9SPHN</name>
<keyword evidence="4 8" id="KW-0812">Transmembrane</keyword>
<dbReference type="RefSeq" id="WP_204193895.1">
    <property type="nucleotide sequence ID" value="NZ_JAFEMC010000001.1"/>
</dbReference>
<evidence type="ECO:0008006" key="11">
    <source>
        <dbReference type="Google" id="ProtNLM"/>
    </source>
</evidence>
<keyword evidence="6 8" id="KW-1133">Transmembrane helix</keyword>
<evidence type="ECO:0000256" key="6">
    <source>
        <dbReference type="ARBA" id="ARBA00022989"/>
    </source>
</evidence>
<comment type="caution">
    <text evidence="9">The sequence shown here is derived from an EMBL/GenBank/DDBJ whole genome shotgun (WGS) entry which is preliminary data.</text>
</comment>
<gene>
    <name evidence="9" type="ORF">ILT43_02480</name>
</gene>
<dbReference type="InterPro" id="IPR007227">
    <property type="entry name" value="Cell_shape_determining_MreD"/>
</dbReference>
<reference evidence="9 10" key="1">
    <citation type="submission" date="2020-12" db="EMBL/GenBank/DDBJ databases">
        <title>Sphingomonas sp.</title>
        <authorList>
            <person name="Kim M.K."/>
        </authorList>
    </citation>
    <scope>NUCLEOTIDE SEQUENCE [LARGE SCALE GENOMIC DNA]</scope>
    <source>
        <strain evidence="9 10">BT552</strain>
    </source>
</reference>
<feature type="transmembrane region" description="Helical" evidence="8">
    <location>
        <begin position="83"/>
        <end position="101"/>
    </location>
</feature>
<feature type="transmembrane region" description="Helical" evidence="8">
    <location>
        <begin position="113"/>
        <end position="136"/>
    </location>
</feature>
<feature type="transmembrane region" description="Helical" evidence="8">
    <location>
        <begin position="20"/>
        <end position="39"/>
    </location>
</feature>
<accession>A0ABS2D3T6</accession>
<evidence type="ECO:0000313" key="9">
    <source>
        <dbReference type="EMBL" id="MBM6575223.1"/>
    </source>
</evidence>
<keyword evidence="5" id="KW-0133">Cell shape</keyword>
<evidence type="ECO:0000256" key="5">
    <source>
        <dbReference type="ARBA" id="ARBA00022960"/>
    </source>
</evidence>
<evidence type="ECO:0000256" key="2">
    <source>
        <dbReference type="ARBA" id="ARBA00007776"/>
    </source>
</evidence>
<dbReference type="EMBL" id="JAFEMC010000001">
    <property type="protein sequence ID" value="MBM6575223.1"/>
    <property type="molecule type" value="Genomic_DNA"/>
</dbReference>
<keyword evidence="10" id="KW-1185">Reference proteome</keyword>
<comment type="similarity">
    <text evidence="2">Belongs to the MreD family.</text>
</comment>
<evidence type="ECO:0000313" key="10">
    <source>
        <dbReference type="Proteomes" id="UP000763641"/>
    </source>
</evidence>
<organism evidence="9 10">
    <name type="scientific">Sphingomonas longa</name>
    <dbReference type="NCBI Taxonomy" id="2778730"/>
    <lineage>
        <taxon>Bacteria</taxon>
        <taxon>Pseudomonadati</taxon>
        <taxon>Pseudomonadota</taxon>
        <taxon>Alphaproteobacteria</taxon>
        <taxon>Sphingomonadales</taxon>
        <taxon>Sphingomonadaceae</taxon>
        <taxon>Sphingomonas</taxon>
    </lineage>
</organism>
<evidence type="ECO:0000256" key="4">
    <source>
        <dbReference type="ARBA" id="ARBA00022692"/>
    </source>
</evidence>
<evidence type="ECO:0000256" key="3">
    <source>
        <dbReference type="ARBA" id="ARBA00022475"/>
    </source>
</evidence>
<evidence type="ECO:0000256" key="8">
    <source>
        <dbReference type="SAM" id="Phobius"/>
    </source>
</evidence>
<sequence>MSTIEYNPFAPPLAPGRARALPWMTVMAGSLTTAVPVIATFPILPPLGLLMLVTWRLLARFALRPWAAAPLGAFDDLLSGQPLGSAVLLWSLVFLGVDLIERRLVYRDFWQDWLIASAAIILCLAGGRILAVPMGAQVDGAMAAQGVATILLFPVAARLVAWIDRKRGMNSGLPTGDTA</sequence>